<dbReference type="Proteomes" id="UP000323844">
    <property type="component" value="Chromosome"/>
</dbReference>
<feature type="domain" description="Solute-binding protein family 3/N-terminal" evidence="5">
    <location>
        <begin position="44"/>
        <end position="269"/>
    </location>
</feature>
<sequence>MFNISVISVQLKKLRASCLKIILALLTITIAFTLCSCSKKKSEEIVCGVTTDNYPYTYQKNKDAEIEGLEIDLVKEIAKRMNKKLVLRPLSVPSIYEELKKNKLSCAVACLATTEKDIRNVEYSIPYRNIKIVVVARKTKKIKTVDDLFSKIISVQASSIGEEVAKAVTSSIFGVIIKPVKDCSMLKKDLKNDSVDAVIIESEQANNIITEMPETEIACSLESETSESCNIAIACAKNSLIKKEFDAVLTKLIDEGFVASLRQKWLQKRNYKED</sequence>
<dbReference type="CDD" id="cd13530">
    <property type="entry name" value="PBP2_peptides_like"/>
    <property type="match status" value="1"/>
</dbReference>
<evidence type="ECO:0000256" key="2">
    <source>
        <dbReference type="ARBA" id="ARBA00010333"/>
    </source>
</evidence>
<dbReference type="AlphaFoldDB" id="A0A5C0UJB2"/>
<dbReference type="Gene3D" id="3.40.190.10">
    <property type="entry name" value="Periplasmic binding protein-like II"/>
    <property type="match status" value="2"/>
</dbReference>
<dbReference type="OrthoDB" id="9814231at2"/>
<name>A0A5C0UJB2_9RICK</name>
<dbReference type="SMART" id="SM00062">
    <property type="entry name" value="PBPb"/>
    <property type="match status" value="1"/>
</dbReference>
<dbReference type="PANTHER" id="PTHR35936">
    <property type="entry name" value="MEMBRANE-BOUND LYTIC MUREIN TRANSGLYCOSYLASE F"/>
    <property type="match status" value="1"/>
</dbReference>
<comment type="similarity">
    <text evidence="2 4">Belongs to the bacterial solute-binding protein 3 family.</text>
</comment>
<evidence type="ECO:0000256" key="4">
    <source>
        <dbReference type="RuleBase" id="RU003744"/>
    </source>
</evidence>
<dbReference type="EMBL" id="CP043312">
    <property type="protein sequence ID" value="QEK39552.1"/>
    <property type="molecule type" value="Genomic_DNA"/>
</dbReference>
<organism evidence="6 7">
    <name type="scientific">Candidatus Sneabacter namystus</name>
    <dbReference type="NCBI Taxonomy" id="2601646"/>
    <lineage>
        <taxon>Bacteria</taxon>
        <taxon>Pseudomonadati</taxon>
        <taxon>Pseudomonadota</taxon>
        <taxon>Alphaproteobacteria</taxon>
        <taxon>Rickettsiales</taxon>
        <taxon>Rickettsiaceae</taxon>
        <taxon>Rickettsieae</taxon>
        <taxon>Candidatus Sneabacter</taxon>
    </lineage>
</organism>
<evidence type="ECO:0000313" key="7">
    <source>
        <dbReference type="Proteomes" id="UP000323844"/>
    </source>
</evidence>
<dbReference type="PANTHER" id="PTHR35936:SF17">
    <property type="entry name" value="ARGININE-BINDING EXTRACELLULAR PROTEIN ARTP"/>
    <property type="match status" value="1"/>
</dbReference>
<keyword evidence="7" id="KW-1185">Reference proteome</keyword>
<dbReference type="InterPro" id="IPR001638">
    <property type="entry name" value="Solute-binding_3/MltF_N"/>
</dbReference>
<dbReference type="PROSITE" id="PS01039">
    <property type="entry name" value="SBP_BACTERIAL_3"/>
    <property type="match status" value="1"/>
</dbReference>
<accession>A0A5C0UJB2</accession>
<evidence type="ECO:0000256" key="3">
    <source>
        <dbReference type="ARBA" id="ARBA00022729"/>
    </source>
</evidence>
<gene>
    <name evidence="6" type="ORF">FZC37_01190</name>
</gene>
<proteinExistence type="inferred from homology"/>
<dbReference type="Pfam" id="PF00497">
    <property type="entry name" value="SBP_bac_3"/>
    <property type="match status" value="1"/>
</dbReference>
<dbReference type="GO" id="GO:0030313">
    <property type="term" value="C:cell envelope"/>
    <property type="evidence" value="ECO:0007669"/>
    <property type="project" value="UniProtKB-SubCell"/>
</dbReference>
<dbReference type="InterPro" id="IPR018313">
    <property type="entry name" value="SBP_3_CS"/>
</dbReference>
<comment type="subcellular location">
    <subcellularLocation>
        <location evidence="1">Cell envelope</location>
    </subcellularLocation>
</comment>
<reference evidence="6 7" key="1">
    <citation type="submission" date="2019-08" db="EMBL/GenBank/DDBJ databases">
        <title>Highly reduced genomes of protist endosymbionts show evolutionary convergence.</title>
        <authorList>
            <person name="George E."/>
            <person name="Husnik F."/>
            <person name="Tashyreva D."/>
            <person name="Prokopchuk G."/>
            <person name="Horak A."/>
            <person name="Kwong W.K."/>
            <person name="Lukes J."/>
            <person name="Keeling P.J."/>
        </authorList>
    </citation>
    <scope>NUCLEOTIDE SEQUENCE [LARGE SCALE GENOMIC DNA]</scope>
    <source>
        <strain evidence="6">1621</strain>
    </source>
</reference>
<protein>
    <submittedName>
        <fullName evidence="6">Amino acid ABC transporter substrate-binding protein</fullName>
    </submittedName>
</protein>
<evidence type="ECO:0000259" key="5">
    <source>
        <dbReference type="SMART" id="SM00062"/>
    </source>
</evidence>
<dbReference type="KEGG" id="snay:FZC37_01190"/>
<dbReference type="SUPFAM" id="SSF53850">
    <property type="entry name" value="Periplasmic binding protein-like II"/>
    <property type="match status" value="1"/>
</dbReference>
<evidence type="ECO:0000313" key="6">
    <source>
        <dbReference type="EMBL" id="QEK39552.1"/>
    </source>
</evidence>
<keyword evidence="3" id="KW-0732">Signal</keyword>
<dbReference type="RefSeq" id="WP_148951913.1">
    <property type="nucleotide sequence ID" value="NZ_CP043312.1"/>
</dbReference>
<evidence type="ECO:0000256" key="1">
    <source>
        <dbReference type="ARBA" id="ARBA00004196"/>
    </source>
</evidence>